<dbReference type="PANTHER" id="PTHR33087:SF53">
    <property type="entry name" value="CCHC-TYPE DOMAIN-CONTAINING PROTEIN"/>
    <property type="match status" value="1"/>
</dbReference>
<evidence type="ECO:0000256" key="1">
    <source>
        <dbReference type="SAM" id="MobiDB-lite"/>
    </source>
</evidence>
<accession>A0A811MRC2</accession>
<feature type="compositionally biased region" description="Pro residues" evidence="1">
    <location>
        <begin position="18"/>
        <end position="27"/>
    </location>
</feature>
<feature type="compositionally biased region" description="Basic and acidic residues" evidence="1">
    <location>
        <begin position="188"/>
        <end position="199"/>
    </location>
</feature>
<dbReference type="InterPro" id="IPR053253">
    <property type="entry name" value="Sex_diff_modulator"/>
</dbReference>
<feature type="region of interest" description="Disordered" evidence="1">
    <location>
        <begin position="129"/>
        <end position="234"/>
    </location>
</feature>
<dbReference type="PANTHER" id="PTHR33087">
    <property type="entry name" value="OS07G0539200 PROTEIN"/>
    <property type="match status" value="1"/>
</dbReference>
<dbReference type="OrthoDB" id="720204at2759"/>
<protein>
    <submittedName>
        <fullName evidence="2">Uncharacterized protein</fullName>
    </submittedName>
</protein>
<keyword evidence="3" id="KW-1185">Reference proteome</keyword>
<feature type="compositionally biased region" description="Polar residues" evidence="1">
    <location>
        <begin position="74"/>
        <end position="85"/>
    </location>
</feature>
<reference evidence="2" key="1">
    <citation type="submission" date="2020-10" db="EMBL/GenBank/DDBJ databases">
        <authorList>
            <person name="Han B."/>
            <person name="Lu T."/>
            <person name="Zhao Q."/>
            <person name="Huang X."/>
            <person name="Zhao Y."/>
        </authorList>
    </citation>
    <scope>NUCLEOTIDE SEQUENCE</scope>
</reference>
<feature type="compositionally biased region" description="Polar residues" evidence="1">
    <location>
        <begin position="219"/>
        <end position="229"/>
    </location>
</feature>
<sequence length="758" mass="84996">MDRDPNPDPLLPFLVPAAPAPPPPPRSTPAIALSSNPTPDPKPPSPDLQPEGSHVEAHPAEGEVQAAQAPEALRSSSPATEAPSIQQPTPAQVPPQPASPTLINPDLRERGWALLPDLAKDLNRLKEQRAGIEDGERSTTINPTDPPEIACNKSTSQSHSKVQAPEEGTVKEATILRSRIPASQKGKGVQERSVIHGEQRLSSFTEARHPSSAAPEKTASASLHGASSSRQKDVAAQALGRSCAVHYLEEKTRRRERTRTFDLWAWCCDPCDIPKEVVLTVTELDRELPHHDAPADIKRAQVFLLRNHLEFVEDLTFLQGRGRLGGLRNRKPRRELVWSYGEPDSVGERLPGGRGQDRGRDSGRHHRRDDDDYDYTRRNQGIRRHCSVSSWGRLGYPPGASDGLEGEGRQGGGKKQQKKVSFATPIATELKLPKRTQPDDSIMLIKGNILNQSLSSHVLDVDDTLVEENMSSSELIAHAAMEGGSESQIDTSMMLMEDSSMGTEKMQQALAATLRMMERTLATAGENLHFQRPIEKNKMEAIQVLIEEGNKMMKMGSITGKMTARGKKYTWSSDQQSPTMTKIDHFFASSEWLGDVNMDFYRGFRFESHWPSWPGFLETVKEVWDKPVNTQDAILRVHVKLLRTANALKLWRRKNFIDWKVRWAILNITLANLERAQESRPLTQDELVFKRYLKSKALGLASIQKIRAREHSRLTWMRKGDSNTNFFTCTLMQEGRKFTSHPLLVTRGQWLCKRRRPV</sequence>
<gene>
    <name evidence="2" type="ORF">NCGR_LOCUS5756</name>
</gene>
<feature type="region of interest" description="Disordered" evidence="1">
    <location>
        <begin position="345"/>
        <end position="376"/>
    </location>
</feature>
<feature type="region of interest" description="Disordered" evidence="1">
    <location>
        <begin position="394"/>
        <end position="421"/>
    </location>
</feature>
<name>A0A811MRC2_9POAL</name>
<feature type="region of interest" description="Disordered" evidence="1">
    <location>
        <begin position="1"/>
        <end position="107"/>
    </location>
</feature>
<dbReference type="Proteomes" id="UP000604825">
    <property type="component" value="Unassembled WGS sequence"/>
</dbReference>
<feature type="compositionally biased region" description="Pro residues" evidence="1">
    <location>
        <begin position="38"/>
        <end position="47"/>
    </location>
</feature>
<dbReference type="EMBL" id="CAJGYO010000002">
    <property type="protein sequence ID" value="CAD6209551.1"/>
    <property type="molecule type" value="Genomic_DNA"/>
</dbReference>
<feature type="compositionally biased region" description="Polar residues" evidence="1">
    <location>
        <begin position="152"/>
        <end position="161"/>
    </location>
</feature>
<dbReference type="AlphaFoldDB" id="A0A811MRC2"/>
<proteinExistence type="predicted"/>
<feature type="compositionally biased region" description="Basic and acidic residues" evidence="1">
    <location>
        <begin position="355"/>
        <end position="376"/>
    </location>
</feature>
<organism evidence="2 3">
    <name type="scientific">Miscanthus lutarioriparius</name>
    <dbReference type="NCBI Taxonomy" id="422564"/>
    <lineage>
        <taxon>Eukaryota</taxon>
        <taxon>Viridiplantae</taxon>
        <taxon>Streptophyta</taxon>
        <taxon>Embryophyta</taxon>
        <taxon>Tracheophyta</taxon>
        <taxon>Spermatophyta</taxon>
        <taxon>Magnoliopsida</taxon>
        <taxon>Liliopsida</taxon>
        <taxon>Poales</taxon>
        <taxon>Poaceae</taxon>
        <taxon>PACMAD clade</taxon>
        <taxon>Panicoideae</taxon>
        <taxon>Andropogonodae</taxon>
        <taxon>Andropogoneae</taxon>
        <taxon>Saccharinae</taxon>
        <taxon>Miscanthus</taxon>
    </lineage>
</organism>
<evidence type="ECO:0000313" key="3">
    <source>
        <dbReference type="Proteomes" id="UP000604825"/>
    </source>
</evidence>
<evidence type="ECO:0000313" key="2">
    <source>
        <dbReference type="EMBL" id="CAD6209551.1"/>
    </source>
</evidence>
<comment type="caution">
    <text evidence="2">The sequence shown here is derived from an EMBL/GenBank/DDBJ whole genome shotgun (WGS) entry which is preliminary data.</text>
</comment>